<dbReference type="PANTHER" id="PTHR46041:SF2">
    <property type="entry name" value="MITOCHONDRIAL INNER MEMBRANE PROTEASE SUBUNIT 2"/>
    <property type="match status" value="1"/>
</dbReference>
<dbReference type="CDD" id="cd06530">
    <property type="entry name" value="S26_SPase_I"/>
    <property type="match status" value="1"/>
</dbReference>
<accession>A0A834YZW9</accession>
<keyword evidence="8" id="KW-1133">Transmembrane helix</keyword>
<dbReference type="GO" id="GO:0006465">
    <property type="term" value="P:signal peptide processing"/>
    <property type="evidence" value="ECO:0007669"/>
    <property type="project" value="InterPro"/>
</dbReference>
<evidence type="ECO:0000256" key="4">
    <source>
        <dbReference type="ARBA" id="ARBA00022670"/>
    </source>
</evidence>
<protein>
    <recommendedName>
        <fullName evidence="3">Mitochondrial inner membrane protease subunit 2</fullName>
    </recommendedName>
</protein>
<dbReference type="Gene3D" id="2.10.109.10">
    <property type="entry name" value="Umud Fragment, subunit A"/>
    <property type="match status" value="1"/>
</dbReference>
<feature type="domain" description="Peptidase S26" evidence="11">
    <location>
        <begin position="114"/>
        <end position="154"/>
    </location>
</feature>
<comment type="subcellular location">
    <subcellularLocation>
        <location evidence="1">Mitochondrion inner membrane</location>
        <topology evidence="1">Single-pass membrane protein</topology>
    </subcellularLocation>
</comment>
<keyword evidence="9" id="KW-0496">Mitochondrion</keyword>
<keyword evidence="5" id="KW-0812">Transmembrane</keyword>
<keyword evidence="4" id="KW-0645">Protease</keyword>
<evidence type="ECO:0000256" key="7">
    <source>
        <dbReference type="ARBA" id="ARBA00022801"/>
    </source>
</evidence>
<evidence type="ECO:0000256" key="5">
    <source>
        <dbReference type="ARBA" id="ARBA00022692"/>
    </source>
</evidence>
<dbReference type="GO" id="GO:0042720">
    <property type="term" value="C:mitochondrial inner membrane peptidase complex"/>
    <property type="evidence" value="ECO:0007669"/>
    <property type="project" value="InterPro"/>
</dbReference>
<evidence type="ECO:0000313" key="13">
    <source>
        <dbReference type="Proteomes" id="UP000655225"/>
    </source>
</evidence>
<evidence type="ECO:0000256" key="9">
    <source>
        <dbReference type="ARBA" id="ARBA00023128"/>
    </source>
</evidence>
<dbReference type="InterPro" id="IPR036286">
    <property type="entry name" value="LexA/Signal_pep-like_sf"/>
</dbReference>
<dbReference type="GO" id="GO:0004252">
    <property type="term" value="F:serine-type endopeptidase activity"/>
    <property type="evidence" value="ECO:0007669"/>
    <property type="project" value="InterPro"/>
</dbReference>
<evidence type="ECO:0000313" key="12">
    <source>
        <dbReference type="EMBL" id="KAF8397302.1"/>
    </source>
</evidence>
<dbReference type="EMBL" id="JABCRI010000011">
    <property type="protein sequence ID" value="KAF8397302.1"/>
    <property type="molecule type" value="Genomic_DNA"/>
</dbReference>
<evidence type="ECO:0000256" key="3">
    <source>
        <dbReference type="ARBA" id="ARBA00013650"/>
    </source>
</evidence>
<dbReference type="SUPFAM" id="SSF51306">
    <property type="entry name" value="LexA/Signal peptidase"/>
    <property type="match status" value="1"/>
</dbReference>
<comment type="caution">
    <text evidence="12">The sequence shown here is derived from an EMBL/GenBank/DDBJ whole genome shotgun (WGS) entry which is preliminary data.</text>
</comment>
<evidence type="ECO:0000256" key="6">
    <source>
        <dbReference type="ARBA" id="ARBA00022792"/>
    </source>
</evidence>
<organism evidence="12 13">
    <name type="scientific">Tetracentron sinense</name>
    <name type="common">Spur-leaf</name>
    <dbReference type="NCBI Taxonomy" id="13715"/>
    <lineage>
        <taxon>Eukaryota</taxon>
        <taxon>Viridiplantae</taxon>
        <taxon>Streptophyta</taxon>
        <taxon>Embryophyta</taxon>
        <taxon>Tracheophyta</taxon>
        <taxon>Spermatophyta</taxon>
        <taxon>Magnoliopsida</taxon>
        <taxon>Trochodendrales</taxon>
        <taxon>Trochodendraceae</taxon>
        <taxon>Tetracentron</taxon>
    </lineage>
</organism>
<dbReference type="GO" id="GO:0006627">
    <property type="term" value="P:protein processing involved in protein targeting to mitochondrion"/>
    <property type="evidence" value="ECO:0007669"/>
    <property type="project" value="InterPro"/>
</dbReference>
<evidence type="ECO:0000256" key="2">
    <source>
        <dbReference type="ARBA" id="ARBA00007066"/>
    </source>
</evidence>
<dbReference type="InterPro" id="IPR037730">
    <property type="entry name" value="IMP2"/>
</dbReference>
<keyword evidence="13" id="KW-1185">Reference proteome</keyword>
<dbReference type="InterPro" id="IPR019533">
    <property type="entry name" value="Peptidase_S26"/>
</dbReference>
<dbReference type="Proteomes" id="UP000655225">
    <property type="component" value="Unassembled WGS sequence"/>
</dbReference>
<dbReference type="InterPro" id="IPR000223">
    <property type="entry name" value="Pept_S26A_signal_pept_1"/>
</dbReference>
<evidence type="ECO:0000259" key="11">
    <source>
        <dbReference type="Pfam" id="PF10502"/>
    </source>
</evidence>
<dbReference type="Pfam" id="PF10502">
    <property type="entry name" value="Peptidase_S26"/>
    <property type="match status" value="1"/>
</dbReference>
<keyword evidence="7" id="KW-0378">Hydrolase</keyword>
<evidence type="ECO:0000256" key="8">
    <source>
        <dbReference type="ARBA" id="ARBA00022989"/>
    </source>
</evidence>
<keyword evidence="6" id="KW-0999">Mitochondrion inner membrane</keyword>
<gene>
    <name evidence="12" type="ORF">HHK36_016215</name>
</gene>
<proteinExistence type="inferred from homology"/>
<evidence type="ECO:0000256" key="1">
    <source>
        <dbReference type="ARBA" id="ARBA00004434"/>
    </source>
</evidence>
<keyword evidence="10" id="KW-0472">Membrane</keyword>
<dbReference type="PANTHER" id="PTHR46041">
    <property type="entry name" value="MITOCHONDRIAL INNER MEMBRANE PROTEASE SUBUNIT 2"/>
    <property type="match status" value="1"/>
</dbReference>
<dbReference type="AlphaFoldDB" id="A0A834YZW9"/>
<sequence>MLLSSLFRAAKSLKRVFVGACDHEVFLSLHGNTSPPFGIISLELLIEHQRFLGFRECRRPREAITIGSSSSFREFRPRRSFDRSSPSNHREKHIKRLIALPGDWIRTPNSYDTLKIPEGHCWVEGDNSASSLDSRSFGPIPLGLMCGRVTHIVWPPQRIGEVERRIPEGRLSSY</sequence>
<comment type="similarity">
    <text evidence="2">Belongs to the peptidase S26 family. IMP2 subfamily.</text>
</comment>
<reference evidence="12 13" key="1">
    <citation type="submission" date="2020-04" db="EMBL/GenBank/DDBJ databases">
        <title>Plant Genome Project.</title>
        <authorList>
            <person name="Zhang R.-G."/>
        </authorList>
    </citation>
    <scope>NUCLEOTIDE SEQUENCE [LARGE SCALE GENOMIC DNA]</scope>
    <source>
        <strain evidence="12">YNK0</strain>
        <tissue evidence="12">Leaf</tissue>
    </source>
</reference>
<evidence type="ECO:0000256" key="10">
    <source>
        <dbReference type="ARBA" id="ARBA00023136"/>
    </source>
</evidence>
<name>A0A834YZW9_TETSI</name>
<dbReference type="PRINTS" id="PR00727">
    <property type="entry name" value="LEADERPTASE"/>
</dbReference>
<dbReference type="OrthoDB" id="9996127at2759"/>